<sequence length="241" mass="25440">MKVLSNADEVIDLLSKEGPLSPADIAERTGVPRPSVYRLLDGLHAIGLTEPLPDSTARLSLRWLHLADSARAAMHEWSGAPAVLSALVERTGQTAYLSLLRKDEAVCIDWEQGRAIGVLLLKPGRTLPLHAGAAGRTLLAFAADVDSYLASSDLRRFTPATIVDAHALRDDVAQTRHRGYAISDGDVTEGIGALGAPVRSAAGSVLGALSIAGLADEFARQRDRLADELLAAAADLAGDQR</sequence>
<dbReference type="InterPro" id="IPR036388">
    <property type="entry name" value="WH-like_DNA-bd_sf"/>
</dbReference>
<evidence type="ECO:0000256" key="3">
    <source>
        <dbReference type="ARBA" id="ARBA00023163"/>
    </source>
</evidence>
<dbReference type="PANTHER" id="PTHR30136">
    <property type="entry name" value="HELIX-TURN-HELIX TRANSCRIPTIONAL REGULATOR, ICLR FAMILY"/>
    <property type="match status" value="1"/>
</dbReference>
<accession>A0A1R4K0T6</accession>
<dbReference type="GO" id="GO:0045892">
    <property type="term" value="P:negative regulation of DNA-templated transcription"/>
    <property type="evidence" value="ECO:0007669"/>
    <property type="project" value="TreeGrafter"/>
</dbReference>
<dbReference type="GO" id="GO:0003700">
    <property type="term" value="F:DNA-binding transcription factor activity"/>
    <property type="evidence" value="ECO:0007669"/>
    <property type="project" value="TreeGrafter"/>
</dbReference>
<evidence type="ECO:0000313" key="6">
    <source>
        <dbReference type="EMBL" id="SJN37828.1"/>
    </source>
</evidence>
<dbReference type="GO" id="GO:0003677">
    <property type="term" value="F:DNA binding"/>
    <property type="evidence" value="ECO:0007669"/>
    <property type="project" value="UniProtKB-KW"/>
</dbReference>
<dbReference type="InterPro" id="IPR014757">
    <property type="entry name" value="Tscrpt_reg_IclR_C"/>
</dbReference>
<dbReference type="InterPro" id="IPR036390">
    <property type="entry name" value="WH_DNA-bd_sf"/>
</dbReference>
<feature type="domain" description="IclR-ED" evidence="5">
    <location>
        <begin position="62"/>
        <end position="241"/>
    </location>
</feature>
<proteinExistence type="predicted"/>
<evidence type="ECO:0000259" key="4">
    <source>
        <dbReference type="PROSITE" id="PS51077"/>
    </source>
</evidence>
<dbReference type="PROSITE" id="PS51077">
    <property type="entry name" value="HTH_ICLR"/>
    <property type="match status" value="1"/>
</dbReference>
<reference evidence="6 7" key="1">
    <citation type="submission" date="2017-02" db="EMBL/GenBank/DDBJ databases">
        <authorList>
            <person name="Peterson S.W."/>
        </authorList>
    </citation>
    <scope>NUCLEOTIDE SEQUENCE [LARGE SCALE GENOMIC DNA]</scope>
    <source>
        <strain evidence="6 7">B Mb 05.01</strain>
    </source>
</reference>
<dbReference type="SUPFAM" id="SSF46785">
    <property type="entry name" value="Winged helix' DNA-binding domain"/>
    <property type="match status" value="1"/>
</dbReference>
<dbReference type="Gene3D" id="3.30.450.40">
    <property type="match status" value="1"/>
</dbReference>
<evidence type="ECO:0000313" key="7">
    <source>
        <dbReference type="Proteomes" id="UP000196320"/>
    </source>
</evidence>
<dbReference type="Pfam" id="PF01614">
    <property type="entry name" value="IclR_C"/>
    <property type="match status" value="1"/>
</dbReference>
<dbReference type="OrthoDB" id="4068713at2"/>
<evidence type="ECO:0000256" key="2">
    <source>
        <dbReference type="ARBA" id="ARBA00023125"/>
    </source>
</evidence>
<gene>
    <name evidence="6" type="ORF">FM104_09805</name>
</gene>
<dbReference type="InterPro" id="IPR050707">
    <property type="entry name" value="HTH_MetabolicPath_Reg"/>
</dbReference>
<protein>
    <submittedName>
        <fullName evidence="6">Transcriptional regulator, IclR family</fullName>
    </submittedName>
</protein>
<evidence type="ECO:0000256" key="1">
    <source>
        <dbReference type="ARBA" id="ARBA00023015"/>
    </source>
</evidence>
<feature type="domain" description="HTH iclR-type" evidence="4">
    <location>
        <begin position="1"/>
        <end position="61"/>
    </location>
</feature>
<dbReference type="PROSITE" id="PS51078">
    <property type="entry name" value="ICLR_ED"/>
    <property type="match status" value="1"/>
</dbReference>
<keyword evidence="1" id="KW-0805">Transcription regulation</keyword>
<dbReference type="Proteomes" id="UP000196320">
    <property type="component" value="Unassembled WGS sequence"/>
</dbReference>
<dbReference type="EMBL" id="FUKO01000022">
    <property type="protein sequence ID" value="SJN37828.1"/>
    <property type="molecule type" value="Genomic_DNA"/>
</dbReference>
<name>A0A1R4K0T6_9MICO</name>
<dbReference type="SMART" id="SM00346">
    <property type="entry name" value="HTH_ICLR"/>
    <property type="match status" value="1"/>
</dbReference>
<dbReference type="Gene3D" id="1.10.10.10">
    <property type="entry name" value="Winged helix-like DNA-binding domain superfamily/Winged helix DNA-binding domain"/>
    <property type="match status" value="1"/>
</dbReference>
<evidence type="ECO:0000259" key="5">
    <source>
        <dbReference type="PROSITE" id="PS51078"/>
    </source>
</evidence>
<dbReference type="SUPFAM" id="SSF55781">
    <property type="entry name" value="GAF domain-like"/>
    <property type="match status" value="1"/>
</dbReference>
<dbReference type="PANTHER" id="PTHR30136:SF35">
    <property type="entry name" value="HTH-TYPE TRANSCRIPTIONAL REGULATOR RV1719"/>
    <property type="match status" value="1"/>
</dbReference>
<organism evidence="6 7">
    <name type="scientific">Microbacterium esteraromaticum</name>
    <dbReference type="NCBI Taxonomy" id="57043"/>
    <lineage>
        <taxon>Bacteria</taxon>
        <taxon>Bacillati</taxon>
        <taxon>Actinomycetota</taxon>
        <taxon>Actinomycetes</taxon>
        <taxon>Micrococcales</taxon>
        <taxon>Microbacteriaceae</taxon>
        <taxon>Microbacterium</taxon>
    </lineage>
</organism>
<dbReference type="RefSeq" id="WP_087131916.1">
    <property type="nucleotide sequence ID" value="NZ_FUKO01000022.1"/>
</dbReference>
<dbReference type="AlphaFoldDB" id="A0A1R4K0T6"/>
<dbReference type="InterPro" id="IPR005471">
    <property type="entry name" value="Tscrpt_reg_IclR_N"/>
</dbReference>
<keyword evidence="7" id="KW-1185">Reference proteome</keyword>
<keyword evidence="2" id="KW-0238">DNA-binding</keyword>
<keyword evidence="3" id="KW-0804">Transcription</keyword>
<dbReference type="InterPro" id="IPR029016">
    <property type="entry name" value="GAF-like_dom_sf"/>
</dbReference>
<dbReference type="Pfam" id="PF09339">
    <property type="entry name" value="HTH_IclR"/>
    <property type="match status" value="1"/>
</dbReference>